<feature type="transmembrane region" description="Helical" evidence="1">
    <location>
        <begin position="12"/>
        <end position="33"/>
    </location>
</feature>
<keyword evidence="1" id="KW-1133">Transmembrane helix</keyword>
<comment type="caution">
    <text evidence="2">The sequence shown here is derived from an EMBL/GenBank/DDBJ whole genome shotgun (WGS) entry which is preliminary data.</text>
</comment>
<dbReference type="Proteomes" id="UP000265566">
    <property type="component" value="Chromosome 1"/>
</dbReference>
<evidence type="ECO:0000313" key="2">
    <source>
        <dbReference type="EMBL" id="RHN78081.1"/>
    </source>
</evidence>
<dbReference type="PANTHER" id="PTHR31065">
    <property type="entry name" value="PLATZ TRANSCRIPTION FACTOR FAMILY PROTEIN"/>
    <property type="match status" value="1"/>
</dbReference>
<name>A0A396JN38_MEDTR</name>
<evidence type="ECO:0000256" key="1">
    <source>
        <dbReference type="SAM" id="Phobius"/>
    </source>
</evidence>
<dbReference type="EMBL" id="PSQE01000001">
    <property type="protein sequence ID" value="RHN78081.1"/>
    <property type="molecule type" value="Genomic_DNA"/>
</dbReference>
<evidence type="ECO:0000313" key="3">
    <source>
        <dbReference type="Proteomes" id="UP000265566"/>
    </source>
</evidence>
<organism evidence="2 3">
    <name type="scientific">Medicago truncatula</name>
    <name type="common">Barrel medic</name>
    <name type="synonym">Medicago tribuloides</name>
    <dbReference type="NCBI Taxonomy" id="3880"/>
    <lineage>
        <taxon>Eukaryota</taxon>
        <taxon>Viridiplantae</taxon>
        <taxon>Streptophyta</taxon>
        <taxon>Embryophyta</taxon>
        <taxon>Tracheophyta</taxon>
        <taxon>Spermatophyta</taxon>
        <taxon>Magnoliopsida</taxon>
        <taxon>eudicotyledons</taxon>
        <taxon>Gunneridae</taxon>
        <taxon>Pentapetalae</taxon>
        <taxon>rosids</taxon>
        <taxon>fabids</taxon>
        <taxon>Fabales</taxon>
        <taxon>Fabaceae</taxon>
        <taxon>Papilionoideae</taxon>
        <taxon>50 kb inversion clade</taxon>
        <taxon>NPAAA clade</taxon>
        <taxon>Hologalegina</taxon>
        <taxon>IRL clade</taxon>
        <taxon>Trifolieae</taxon>
        <taxon>Medicago</taxon>
    </lineage>
</organism>
<accession>A0A396JN38</accession>
<keyword evidence="1" id="KW-0812">Transmembrane</keyword>
<dbReference type="PANTHER" id="PTHR31065:SF41">
    <property type="entry name" value="PLATZ TRANSCRIPTION FACTOR FAMILY PROTEIN"/>
    <property type="match status" value="1"/>
</dbReference>
<sequence>MIIQYFTPFSTFTNFGAFKFILVARLVFHSIAWRLKNMVKRSLPNGKEDWLDALLMDRFGNCKNHKEKFNEKNVFCLDCGISFCRYDKESHSLHRKVQIYRYCYVDVAKYTDLLKYFDCSYIQVLFSLLFRYCLLLPLVVLRES</sequence>
<reference evidence="3" key="1">
    <citation type="journal article" date="2018" name="Nat. Plants">
        <title>Whole-genome landscape of Medicago truncatula symbiotic genes.</title>
        <authorList>
            <person name="Pecrix Y."/>
            <person name="Staton S.E."/>
            <person name="Sallet E."/>
            <person name="Lelandais-Briere C."/>
            <person name="Moreau S."/>
            <person name="Carrere S."/>
            <person name="Blein T."/>
            <person name="Jardinaud M.F."/>
            <person name="Latrasse D."/>
            <person name="Zouine M."/>
            <person name="Zahm M."/>
            <person name="Kreplak J."/>
            <person name="Mayjonade B."/>
            <person name="Satge C."/>
            <person name="Perez M."/>
            <person name="Cauet S."/>
            <person name="Marande W."/>
            <person name="Chantry-Darmon C."/>
            <person name="Lopez-Roques C."/>
            <person name="Bouchez O."/>
            <person name="Berard A."/>
            <person name="Debelle F."/>
            <person name="Munos S."/>
            <person name="Bendahmane A."/>
            <person name="Berges H."/>
            <person name="Niebel A."/>
            <person name="Buitink J."/>
            <person name="Frugier F."/>
            <person name="Benhamed M."/>
            <person name="Crespi M."/>
            <person name="Gouzy J."/>
            <person name="Gamas P."/>
        </authorList>
    </citation>
    <scope>NUCLEOTIDE SEQUENCE [LARGE SCALE GENOMIC DNA]</scope>
    <source>
        <strain evidence="3">cv. Jemalong A17</strain>
    </source>
</reference>
<protein>
    <submittedName>
        <fullName evidence="2">Putative transcription factor interactor and regulator Znf-B family</fullName>
    </submittedName>
</protein>
<proteinExistence type="predicted"/>
<dbReference type="AlphaFoldDB" id="A0A396JN38"/>
<keyword evidence="1" id="KW-0472">Membrane</keyword>
<gene>
    <name evidence="2" type="ORF">MtrunA17_Chr1g0161601</name>
</gene>
<dbReference type="Gramene" id="rna1596">
    <property type="protein sequence ID" value="RHN78081.1"/>
    <property type="gene ID" value="gene1596"/>
</dbReference>
<feature type="transmembrane region" description="Helical" evidence="1">
    <location>
        <begin position="121"/>
        <end position="141"/>
    </location>
</feature>